<feature type="domain" description="Carrier" evidence="1">
    <location>
        <begin position="1"/>
        <end position="77"/>
    </location>
</feature>
<protein>
    <submittedName>
        <fullName evidence="2">Acyl carrier protein</fullName>
    </submittedName>
</protein>
<proteinExistence type="predicted"/>
<dbReference type="InterPro" id="IPR009081">
    <property type="entry name" value="PP-bd_ACP"/>
</dbReference>
<dbReference type="EMBL" id="JAVXZY010000007">
    <property type="protein sequence ID" value="MDT9000886.1"/>
    <property type="molecule type" value="Genomic_DNA"/>
</dbReference>
<dbReference type="PROSITE" id="PS50075">
    <property type="entry name" value="CARRIER"/>
    <property type="match status" value="1"/>
</dbReference>
<dbReference type="Proteomes" id="UP001246372">
    <property type="component" value="Unassembled WGS sequence"/>
</dbReference>
<evidence type="ECO:0000313" key="3">
    <source>
        <dbReference type="Proteomes" id="UP001246372"/>
    </source>
</evidence>
<dbReference type="SUPFAM" id="SSF47336">
    <property type="entry name" value="ACP-like"/>
    <property type="match status" value="1"/>
</dbReference>
<dbReference type="InterPro" id="IPR036736">
    <property type="entry name" value="ACP-like_sf"/>
</dbReference>
<organism evidence="2 3">
    <name type="scientific">Roseateles aquae</name>
    <dbReference type="NCBI Taxonomy" id="3077235"/>
    <lineage>
        <taxon>Bacteria</taxon>
        <taxon>Pseudomonadati</taxon>
        <taxon>Pseudomonadota</taxon>
        <taxon>Betaproteobacteria</taxon>
        <taxon>Burkholderiales</taxon>
        <taxon>Sphaerotilaceae</taxon>
        <taxon>Roseateles</taxon>
    </lineage>
</organism>
<dbReference type="Pfam" id="PF00550">
    <property type="entry name" value="PP-binding"/>
    <property type="match status" value="1"/>
</dbReference>
<name>A0ABU3PG31_9BURK</name>
<evidence type="ECO:0000259" key="1">
    <source>
        <dbReference type="PROSITE" id="PS50075"/>
    </source>
</evidence>
<reference evidence="2" key="1">
    <citation type="submission" date="2023-09" db="EMBL/GenBank/DDBJ databases">
        <title>Paucibacter sp. APW11 Genome sequencing and assembly.</title>
        <authorList>
            <person name="Kim I."/>
        </authorList>
    </citation>
    <scope>NUCLEOTIDE SEQUENCE</scope>
    <source>
        <strain evidence="2">APW11</strain>
    </source>
</reference>
<sequence>MTAVASRLTDLLRDVFDNDEIELSDEMTAADVEGWDSMGNVRLFLAIEQEFGLRFGASEIGAIKNIGELIAAIERKSR</sequence>
<dbReference type="Gene3D" id="1.10.1200.10">
    <property type="entry name" value="ACP-like"/>
    <property type="match status" value="1"/>
</dbReference>
<comment type="caution">
    <text evidence="2">The sequence shown here is derived from an EMBL/GenBank/DDBJ whole genome shotgun (WGS) entry which is preliminary data.</text>
</comment>
<gene>
    <name evidence="2" type="ORF">RQP53_16540</name>
</gene>
<evidence type="ECO:0000313" key="2">
    <source>
        <dbReference type="EMBL" id="MDT9000886.1"/>
    </source>
</evidence>
<dbReference type="RefSeq" id="WP_315651774.1">
    <property type="nucleotide sequence ID" value="NZ_JAVXZY010000007.1"/>
</dbReference>
<accession>A0ABU3PG31</accession>
<keyword evidence="3" id="KW-1185">Reference proteome</keyword>